<reference evidence="2 3" key="1">
    <citation type="submission" date="2019-05" db="EMBL/GenBank/DDBJ databases">
        <title>Emergence of the Ug99 lineage of the wheat stem rust pathogen through somatic hybridization.</title>
        <authorList>
            <person name="Li F."/>
            <person name="Upadhyaya N.M."/>
            <person name="Sperschneider J."/>
            <person name="Matny O."/>
            <person name="Nguyen-Phuc H."/>
            <person name="Mago R."/>
            <person name="Raley C."/>
            <person name="Miller M.E."/>
            <person name="Silverstein K.A.T."/>
            <person name="Henningsen E."/>
            <person name="Hirsch C.D."/>
            <person name="Visser B."/>
            <person name="Pretorius Z.A."/>
            <person name="Steffenson B.J."/>
            <person name="Schwessinger B."/>
            <person name="Dodds P.N."/>
            <person name="Figueroa M."/>
        </authorList>
    </citation>
    <scope>NUCLEOTIDE SEQUENCE [LARGE SCALE GENOMIC DNA]</scope>
    <source>
        <strain evidence="2">21-0</strain>
    </source>
</reference>
<sequence length="244" mass="26827">MVLDNPNPTPKRCGLRASRFGIIQSLTDPIPGLTNSTPRKVKTQDRFGFLQHIFKSDPARANPTYARVVFLGANTTRGHSGPEGCEANKVKERSDGLLLAFKLTSFTWNCDCEMNFCDGGVSYLGYRQSERTLRVNLTSYIPTPPGHFLLLRGVDTTWPDQPVSLPDANRSGCWFGWNGQPTALHTGGCRQAARSLTVRGQAVIKCHLDTRPPDDSPPDPCTTDGLPRPSPSSLRQYDPSSARL</sequence>
<protein>
    <submittedName>
        <fullName evidence="2">Uncharacterized protein</fullName>
    </submittedName>
</protein>
<feature type="region of interest" description="Disordered" evidence="1">
    <location>
        <begin position="208"/>
        <end position="244"/>
    </location>
</feature>
<evidence type="ECO:0000256" key="1">
    <source>
        <dbReference type="SAM" id="MobiDB-lite"/>
    </source>
</evidence>
<evidence type="ECO:0000313" key="3">
    <source>
        <dbReference type="Proteomes" id="UP000324748"/>
    </source>
</evidence>
<gene>
    <name evidence="2" type="ORF">PGT21_009326</name>
</gene>
<name>A0A5B0PX61_PUCGR</name>
<dbReference type="Proteomes" id="UP000324748">
    <property type="component" value="Unassembled WGS sequence"/>
</dbReference>
<organism evidence="2 3">
    <name type="scientific">Puccinia graminis f. sp. tritici</name>
    <dbReference type="NCBI Taxonomy" id="56615"/>
    <lineage>
        <taxon>Eukaryota</taxon>
        <taxon>Fungi</taxon>
        <taxon>Dikarya</taxon>
        <taxon>Basidiomycota</taxon>
        <taxon>Pucciniomycotina</taxon>
        <taxon>Pucciniomycetes</taxon>
        <taxon>Pucciniales</taxon>
        <taxon>Pucciniaceae</taxon>
        <taxon>Puccinia</taxon>
    </lineage>
</organism>
<keyword evidence="3" id="KW-1185">Reference proteome</keyword>
<proteinExistence type="predicted"/>
<dbReference type="AlphaFoldDB" id="A0A5B0PX61"/>
<feature type="compositionally biased region" description="Polar residues" evidence="1">
    <location>
        <begin position="231"/>
        <end position="244"/>
    </location>
</feature>
<dbReference type="EMBL" id="VSWC01000040">
    <property type="protein sequence ID" value="KAA1105508.1"/>
    <property type="molecule type" value="Genomic_DNA"/>
</dbReference>
<comment type="caution">
    <text evidence="2">The sequence shown here is derived from an EMBL/GenBank/DDBJ whole genome shotgun (WGS) entry which is preliminary data.</text>
</comment>
<evidence type="ECO:0000313" key="2">
    <source>
        <dbReference type="EMBL" id="KAA1105508.1"/>
    </source>
</evidence>
<accession>A0A5B0PX61</accession>